<proteinExistence type="predicted"/>
<gene>
    <name evidence="1" type="ORF">LTR37_004598</name>
</gene>
<sequence length="409" mass="45994">MTDAQHLFDYARKQFNEIADDVERHFELVAGQLREWIPADKIVRMNPRPAAQRLPPPTTYQAVQRWVSTHRALTIGAVCFLVTGSIGTLVYVKSQQHKRKRRARKSASGARTDVVVVAGAVANPLTSALYLDLERRGFVVYVVANTSEEEHYVRTQSRADLLPLHLDLVNPFTAQEQLALFQQLLAREHRAFQEAEPHHLNFVGFIIVPDTQSTPTRIEDVSSEEWSDFLNAKVLNTIATTQLFLPSITKHKAKVLLLTPSVTPSLKPPMHAVESTVYGALEGFTTSLAAEMRQEGVTVSHFKLGNIDIPSVTAKQRREGQSAPRLKATPLRRLHDSVFDALVSKRPRRTWHVGRGSLAYDIIGNWMPAGVVGWMMGTSRRPNVVEEVKEEDLRSSQESLTWEKVESEI</sequence>
<dbReference type="EMBL" id="JAUTXU010000028">
    <property type="protein sequence ID" value="KAK3719034.1"/>
    <property type="molecule type" value="Genomic_DNA"/>
</dbReference>
<keyword evidence="2" id="KW-1185">Reference proteome</keyword>
<accession>A0ACC3NL95</accession>
<name>A0ACC3NL95_9PEZI</name>
<dbReference type="Proteomes" id="UP001281147">
    <property type="component" value="Unassembled WGS sequence"/>
</dbReference>
<comment type="caution">
    <text evidence="1">The sequence shown here is derived from an EMBL/GenBank/DDBJ whole genome shotgun (WGS) entry which is preliminary data.</text>
</comment>
<reference evidence="1" key="1">
    <citation type="submission" date="2023-07" db="EMBL/GenBank/DDBJ databases">
        <title>Black Yeasts Isolated from many extreme environments.</title>
        <authorList>
            <person name="Coleine C."/>
            <person name="Stajich J.E."/>
            <person name="Selbmann L."/>
        </authorList>
    </citation>
    <scope>NUCLEOTIDE SEQUENCE</scope>
    <source>
        <strain evidence="1">CCFEE 5714</strain>
    </source>
</reference>
<protein>
    <submittedName>
        <fullName evidence="1">Uncharacterized protein</fullName>
    </submittedName>
</protein>
<evidence type="ECO:0000313" key="1">
    <source>
        <dbReference type="EMBL" id="KAK3719034.1"/>
    </source>
</evidence>
<organism evidence="1 2">
    <name type="scientific">Vermiconidia calcicola</name>
    <dbReference type="NCBI Taxonomy" id="1690605"/>
    <lineage>
        <taxon>Eukaryota</taxon>
        <taxon>Fungi</taxon>
        <taxon>Dikarya</taxon>
        <taxon>Ascomycota</taxon>
        <taxon>Pezizomycotina</taxon>
        <taxon>Dothideomycetes</taxon>
        <taxon>Dothideomycetidae</taxon>
        <taxon>Mycosphaerellales</taxon>
        <taxon>Extremaceae</taxon>
        <taxon>Vermiconidia</taxon>
    </lineage>
</organism>
<evidence type="ECO:0000313" key="2">
    <source>
        <dbReference type="Proteomes" id="UP001281147"/>
    </source>
</evidence>